<dbReference type="Proteomes" id="UP000244810">
    <property type="component" value="Unassembled WGS sequence"/>
</dbReference>
<feature type="binding site" evidence="2">
    <location>
        <position position="104"/>
    </location>
    <ligand>
        <name>Mn(2+)</name>
        <dbReference type="ChEBI" id="CHEBI:29035"/>
        <label>2</label>
    </ligand>
</feature>
<accession>A0A2T7UUT5</accession>
<dbReference type="PANTHER" id="PTHR11014">
    <property type="entry name" value="PEPTIDASE M20 FAMILY MEMBER"/>
    <property type="match status" value="1"/>
</dbReference>
<evidence type="ECO:0000313" key="4">
    <source>
        <dbReference type="EMBL" id="PVE48533.1"/>
    </source>
</evidence>
<dbReference type="InterPro" id="IPR036264">
    <property type="entry name" value="Bact_exopeptidase_dim_dom"/>
</dbReference>
<comment type="caution">
    <text evidence="4">The sequence shown here is derived from an EMBL/GenBank/DDBJ whole genome shotgun (WGS) entry which is preliminary data.</text>
</comment>
<feature type="binding site" evidence="2">
    <location>
        <position position="361"/>
    </location>
    <ligand>
        <name>Mn(2+)</name>
        <dbReference type="ChEBI" id="CHEBI:29035"/>
        <label>2</label>
    </ligand>
</feature>
<evidence type="ECO:0000256" key="2">
    <source>
        <dbReference type="PIRSR" id="PIRSR005962-1"/>
    </source>
</evidence>
<dbReference type="GO" id="GO:0019877">
    <property type="term" value="P:diaminopimelate biosynthetic process"/>
    <property type="evidence" value="ECO:0007669"/>
    <property type="project" value="UniProtKB-ARBA"/>
</dbReference>
<dbReference type="SUPFAM" id="SSF55031">
    <property type="entry name" value="Bacterial exopeptidase dimerisation domain"/>
    <property type="match status" value="1"/>
</dbReference>
<dbReference type="OrthoDB" id="9777385at2"/>
<dbReference type="InterPro" id="IPR002933">
    <property type="entry name" value="Peptidase_M20"/>
</dbReference>
<dbReference type="Gene3D" id="3.40.630.10">
    <property type="entry name" value="Zn peptidases"/>
    <property type="match status" value="1"/>
</dbReference>
<dbReference type="PIRSF" id="PIRSF005962">
    <property type="entry name" value="Pept_M20D_amidohydro"/>
    <property type="match status" value="1"/>
</dbReference>
<feature type="binding site" evidence="2">
    <location>
        <position position="106"/>
    </location>
    <ligand>
        <name>Mn(2+)</name>
        <dbReference type="ChEBI" id="CHEBI:29035"/>
        <label>2</label>
    </ligand>
</feature>
<dbReference type="PANTHER" id="PTHR11014:SF63">
    <property type="entry name" value="METALLOPEPTIDASE, PUTATIVE (AFU_ORTHOLOGUE AFUA_6G09600)-RELATED"/>
    <property type="match status" value="1"/>
</dbReference>
<dbReference type="GO" id="GO:0050118">
    <property type="term" value="F:N-acetyldiaminopimelate deacetylase activity"/>
    <property type="evidence" value="ECO:0007669"/>
    <property type="project" value="UniProtKB-ARBA"/>
</dbReference>
<name>A0A2T7UUT5_9RHOB</name>
<feature type="binding site" evidence="2">
    <location>
        <position position="139"/>
    </location>
    <ligand>
        <name>Mn(2+)</name>
        <dbReference type="ChEBI" id="CHEBI:29035"/>
        <label>2</label>
    </ligand>
</feature>
<comment type="cofactor">
    <cofactor evidence="2">
        <name>Mn(2+)</name>
        <dbReference type="ChEBI" id="CHEBI:29035"/>
    </cofactor>
    <text evidence="2">The Mn(2+) ion enhances activity.</text>
</comment>
<keyword evidence="5" id="KW-1185">Reference proteome</keyword>
<dbReference type="EMBL" id="QDDR01000002">
    <property type="protein sequence ID" value="PVE48533.1"/>
    <property type="molecule type" value="Genomic_DNA"/>
</dbReference>
<gene>
    <name evidence="4" type="ORF">DDE23_05620</name>
</gene>
<protein>
    <submittedName>
        <fullName evidence="4">Amidohydrolase</fullName>
    </submittedName>
</protein>
<evidence type="ECO:0000313" key="5">
    <source>
        <dbReference type="Proteomes" id="UP000244810"/>
    </source>
</evidence>
<dbReference type="GO" id="GO:0046872">
    <property type="term" value="F:metal ion binding"/>
    <property type="evidence" value="ECO:0007669"/>
    <property type="project" value="UniProtKB-KW"/>
</dbReference>
<sequence>MPIRNRLAELHPEITAWRHDLHENPELMYDLPRTSGVVAAKLQEFGCDEVVPGIGVSGVVGVIRGRKTGSGKVIGFRADMDALPITEATGLGFASKTPGKMHACGHDGHTSILLGAAKYLAETRNFDGTVVLAFQPAEEGGAGGKAMVDDGLMDRWNVQEIYGLHNMPGEPVGTFAIREGALLASADEFEITVTGKGGHAAMPHAAIDTTLVASHIVIALQSIVARNIDPLGSVVVTVGSFHTDSVVSNVIAHEVTLKGTVRTLDPELRKLAHERIMALVPMTAQAYGATAEVDFRWGYPVTMNHPEQTQFAADCAAEVVGEANVDRDTRPVMPAEDFAFMLEARPGAYIFLGNGDTPMCHHPAYRFDDEAIPVGCSWFVTLAERRMPLE</sequence>
<dbReference type="NCBIfam" id="TIGR01891">
    <property type="entry name" value="amidohydrolases"/>
    <property type="match status" value="1"/>
</dbReference>
<dbReference type="CDD" id="cd05666">
    <property type="entry name" value="M20_Acy1-like"/>
    <property type="match status" value="1"/>
</dbReference>
<dbReference type="Pfam" id="PF01546">
    <property type="entry name" value="Peptidase_M20"/>
    <property type="match status" value="1"/>
</dbReference>
<keyword evidence="2" id="KW-0464">Manganese</keyword>
<feature type="domain" description="Peptidase M20 dimerisation" evidence="3">
    <location>
        <begin position="188"/>
        <end position="279"/>
    </location>
</feature>
<dbReference type="Pfam" id="PF07687">
    <property type="entry name" value="M20_dimer"/>
    <property type="match status" value="1"/>
</dbReference>
<proteinExistence type="predicted"/>
<dbReference type="SUPFAM" id="SSF53187">
    <property type="entry name" value="Zn-dependent exopeptidases"/>
    <property type="match status" value="1"/>
</dbReference>
<organism evidence="4 5">
    <name type="scientific">Pararhodobacter aggregans</name>
    <dbReference type="NCBI Taxonomy" id="404875"/>
    <lineage>
        <taxon>Bacteria</taxon>
        <taxon>Pseudomonadati</taxon>
        <taxon>Pseudomonadota</taxon>
        <taxon>Alphaproteobacteria</taxon>
        <taxon>Rhodobacterales</taxon>
        <taxon>Paracoccaceae</taxon>
        <taxon>Pararhodobacter</taxon>
    </lineage>
</organism>
<dbReference type="AlphaFoldDB" id="A0A2T7UUT5"/>
<keyword evidence="1 4" id="KW-0378">Hydrolase</keyword>
<dbReference type="FunFam" id="3.30.70.360:FF:000001">
    <property type="entry name" value="N-acetyldiaminopimelate deacetylase"/>
    <property type="match status" value="1"/>
</dbReference>
<evidence type="ECO:0000256" key="1">
    <source>
        <dbReference type="ARBA" id="ARBA00022801"/>
    </source>
</evidence>
<dbReference type="RefSeq" id="WP_107750579.1">
    <property type="nucleotide sequence ID" value="NZ_QBKF01000002.1"/>
</dbReference>
<keyword evidence="2" id="KW-0479">Metal-binding</keyword>
<dbReference type="InterPro" id="IPR011650">
    <property type="entry name" value="Peptidase_M20_dimer"/>
</dbReference>
<dbReference type="Gene3D" id="3.30.70.360">
    <property type="match status" value="1"/>
</dbReference>
<feature type="binding site" evidence="2">
    <location>
        <position position="165"/>
    </location>
    <ligand>
        <name>Mn(2+)</name>
        <dbReference type="ChEBI" id="CHEBI:29035"/>
        <label>2</label>
    </ligand>
</feature>
<reference evidence="4 5" key="1">
    <citation type="journal article" date="2011" name="Syst. Appl. Microbiol.">
        <title>Defluviimonas denitrificans gen. nov., sp. nov., and Pararhodobacter aggregans gen. nov., sp. nov., non-phototrophic Rhodobacteraceae from the biofilter of a marine aquaculture.</title>
        <authorList>
            <person name="Foesel B.U."/>
            <person name="Drake H.L."/>
            <person name="Schramm A."/>
        </authorList>
    </citation>
    <scope>NUCLEOTIDE SEQUENCE [LARGE SCALE GENOMIC DNA]</scope>
    <source>
        <strain evidence="4 5">D1-19</strain>
    </source>
</reference>
<evidence type="ECO:0000259" key="3">
    <source>
        <dbReference type="Pfam" id="PF07687"/>
    </source>
</evidence>
<dbReference type="InterPro" id="IPR017439">
    <property type="entry name" value="Amidohydrolase"/>
</dbReference>